<gene>
    <name evidence="1" type="ORF">L3Q82_002471</name>
</gene>
<keyword evidence="2" id="KW-1185">Reference proteome</keyword>
<dbReference type="EMBL" id="CM041546">
    <property type="protein sequence ID" value="KAI3360603.1"/>
    <property type="molecule type" value="Genomic_DNA"/>
</dbReference>
<dbReference type="Proteomes" id="UP000831701">
    <property type="component" value="Chromosome 16"/>
</dbReference>
<accession>A0ACB8VYE3</accession>
<name>A0ACB8VYE3_9TELE</name>
<comment type="caution">
    <text evidence="1">The sequence shown here is derived from an EMBL/GenBank/DDBJ whole genome shotgun (WGS) entry which is preliminary data.</text>
</comment>
<organism evidence="1 2">
    <name type="scientific">Scortum barcoo</name>
    <name type="common">barcoo grunter</name>
    <dbReference type="NCBI Taxonomy" id="214431"/>
    <lineage>
        <taxon>Eukaryota</taxon>
        <taxon>Metazoa</taxon>
        <taxon>Chordata</taxon>
        <taxon>Craniata</taxon>
        <taxon>Vertebrata</taxon>
        <taxon>Euteleostomi</taxon>
        <taxon>Actinopterygii</taxon>
        <taxon>Neopterygii</taxon>
        <taxon>Teleostei</taxon>
        <taxon>Neoteleostei</taxon>
        <taxon>Acanthomorphata</taxon>
        <taxon>Eupercaria</taxon>
        <taxon>Centrarchiformes</taxon>
        <taxon>Terapontoidei</taxon>
        <taxon>Terapontidae</taxon>
        <taxon>Scortum</taxon>
    </lineage>
</organism>
<protein>
    <submittedName>
        <fullName evidence="1">Uncharacterized protein</fullName>
    </submittedName>
</protein>
<sequence length="114" mass="12744">MVMNFGYDRKDKIADTSGRNEFPPQGGWALPPGMSHREEALGKTQDTLERLCLSVGLGTPRESPQKSWRKCLGSDCCLHDPVSDKYGERVVLDEQVVNELVRTIINLQQEVISA</sequence>
<evidence type="ECO:0000313" key="1">
    <source>
        <dbReference type="EMBL" id="KAI3360603.1"/>
    </source>
</evidence>
<proteinExistence type="predicted"/>
<reference evidence="1" key="1">
    <citation type="submission" date="2022-04" db="EMBL/GenBank/DDBJ databases">
        <title>Jade perch genome.</title>
        <authorList>
            <person name="Chao B."/>
        </authorList>
    </citation>
    <scope>NUCLEOTIDE SEQUENCE</scope>
    <source>
        <strain evidence="1">CB-2022</strain>
    </source>
</reference>
<evidence type="ECO:0000313" key="2">
    <source>
        <dbReference type="Proteomes" id="UP000831701"/>
    </source>
</evidence>